<dbReference type="Proteomes" id="UP000887023">
    <property type="component" value="Chromosome"/>
</dbReference>
<evidence type="ECO:0000313" key="7">
    <source>
        <dbReference type="EMBL" id="QXQ12374.1"/>
    </source>
</evidence>
<evidence type="ECO:0000256" key="2">
    <source>
        <dbReference type="ARBA" id="ARBA00022692"/>
    </source>
</evidence>
<evidence type="ECO:0000256" key="4">
    <source>
        <dbReference type="ARBA" id="ARBA00023136"/>
    </source>
</evidence>
<dbReference type="Pfam" id="PF13519">
    <property type="entry name" value="VWA_2"/>
    <property type="match status" value="1"/>
</dbReference>
<dbReference type="PROSITE" id="PS50234">
    <property type="entry name" value="VWFA"/>
    <property type="match status" value="1"/>
</dbReference>
<evidence type="ECO:0000313" key="8">
    <source>
        <dbReference type="Proteomes" id="UP000887023"/>
    </source>
</evidence>
<reference evidence="7" key="1">
    <citation type="submission" date="2021-07" db="EMBL/GenBank/DDBJ databases">
        <title>Candidatus Kaistella beijingensis sp. nov. isolated from a municipal wastewater treatment plant is involved in sludge foaming.</title>
        <authorList>
            <person name="Song Y."/>
            <person name="Liu S.-J."/>
        </authorList>
    </citation>
    <scope>NUCLEOTIDE SEQUENCE</scope>
    <source>
        <strain evidence="7">DSM 43998</strain>
    </source>
</reference>
<keyword evidence="1" id="KW-1003">Cell membrane</keyword>
<keyword evidence="8" id="KW-1185">Reference proteome</keyword>
<proteinExistence type="predicted"/>
<dbReference type="SUPFAM" id="SSF53300">
    <property type="entry name" value="vWA-like"/>
    <property type="match status" value="1"/>
</dbReference>
<evidence type="ECO:0000256" key="3">
    <source>
        <dbReference type="ARBA" id="ARBA00022989"/>
    </source>
</evidence>
<feature type="transmembrane region" description="Helical" evidence="5">
    <location>
        <begin position="311"/>
        <end position="329"/>
    </location>
</feature>
<accession>A0ABX8S3J8</accession>
<keyword evidence="4 5" id="KW-0472">Membrane</keyword>
<evidence type="ECO:0000256" key="1">
    <source>
        <dbReference type="ARBA" id="ARBA00022475"/>
    </source>
</evidence>
<dbReference type="InterPro" id="IPR002035">
    <property type="entry name" value="VWF_A"/>
</dbReference>
<gene>
    <name evidence="7" type="ORF">KV203_10205</name>
</gene>
<dbReference type="RefSeq" id="WP_066469769.1">
    <property type="nucleotide sequence ID" value="NZ_CBCRUZ010000001.1"/>
</dbReference>
<name>A0ABX8S3J8_9ACTN</name>
<dbReference type="EMBL" id="CP079105">
    <property type="protein sequence ID" value="QXQ12374.1"/>
    <property type="molecule type" value="Genomic_DNA"/>
</dbReference>
<keyword evidence="2 5" id="KW-0812">Transmembrane</keyword>
<evidence type="ECO:0000259" key="6">
    <source>
        <dbReference type="PROSITE" id="PS50234"/>
    </source>
</evidence>
<dbReference type="Pfam" id="PF07584">
    <property type="entry name" value="BatA"/>
    <property type="match status" value="1"/>
</dbReference>
<dbReference type="NCBIfam" id="NF010238">
    <property type="entry name" value="PRK13685.1"/>
    <property type="match status" value="1"/>
</dbReference>
<dbReference type="InterPro" id="IPR024163">
    <property type="entry name" value="Aerotolerance_reg_N"/>
</dbReference>
<feature type="domain" description="VWFA" evidence="6">
    <location>
        <begin position="90"/>
        <end position="294"/>
    </location>
</feature>
<dbReference type="SMART" id="SM00327">
    <property type="entry name" value="VWA"/>
    <property type="match status" value="1"/>
</dbReference>
<dbReference type="Gene3D" id="3.40.50.410">
    <property type="entry name" value="von Willebrand factor, type A domain"/>
    <property type="match status" value="1"/>
</dbReference>
<dbReference type="InterPro" id="IPR036465">
    <property type="entry name" value="vWFA_dom_sf"/>
</dbReference>
<protein>
    <submittedName>
        <fullName evidence="7">VWA domain-containing protein</fullName>
    </submittedName>
</protein>
<dbReference type="PANTHER" id="PTHR22550">
    <property type="entry name" value="SPORE GERMINATION PROTEIN"/>
    <property type="match status" value="1"/>
</dbReference>
<keyword evidence="3 5" id="KW-1133">Transmembrane helix</keyword>
<dbReference type="InterPro" id="IPR050768">
    <property type="entry name" value="UPF0353/GerABKA_families"/>
</dbReference>
<sequence>MSLTDFASPIWLMFALVVAALGVGYLLAQRRRQRHMLRFSNMELLERVAPRRPGPWRHVPVALILVGLLCFTIAAAGPTKAQKVPRNRATVVLVMDVSLSMEATDVKPSRLEVAEEAGKAFAEGLTPGINLGLVAFAGTASVLVSPTANREATKAAIDHLQLSERTATGEGIFTALQSIQTLGDVLGGAETPPPARIVLMSDGKQTVPDDKDESNPRHAFTAARAAKDKGIPISTISFGTSWGTVEIPDQDTGSTQRVPVPVDDPFLKKIAELSGGQFFTASSLEELTKVYDTLEEQIGYEMTRGDASRPWLILGIVATAAGLGAALLYRQRLP</sequence>
<feature type="transmembrane region" description="Helical" evidence="5">
    <location>
        <begin position="6"/>
        <end position="28"/>
    </location>
</feature>
<feature type="transmembrane region" description="Helical" evidence="5">
    <location>
        <begin position="59"/>
        <end position="77"/>
    </location>
</feature>
<organism evidence="7 8">
    <name type="scientific">Skermania pinensis</name>
    <dbReference type="NCBI Taxonomy" id="39122"/>
    <lineage>
        <taxon>Bacteria</taxon>
        <taxon>Bacillati</taxon>
        <taxon>Actinomycetota</taxon>
        <taxon>Actinomycetes</taxon>
        <taxon>Mycobacteriales</taxon>
        <taxon>Gordoniaceae</taxon>
        <taxon>Skermania</taxon>
    </lineage>
</organism>
<dbReference type="PANTHER" id="PTHR22550:SF5">
    <property type="entry name" value="LEUCINE ZIPPER PROTEIN 4"/>
    <property type="match status" value="1"/>
</dbReference>
<evidence type="ECO:0000256" key="5">
    <source>
        <dbReference type="SAM" id="Phobius"/>
    </source>
</evidence>